<evidence type="ECO:0000256" key="1">
    <source>
        <dbReference type="ARBA" id="ARBA00008455"/>
    </source>
</evidence>
<dbReference type="InterPro" id="IPR013128">
    <property type="entry name" value="Peptidase_C1A"/>
</dbReference>
<reference evidence="7" key="1">
    <citation type="journal article" date="2023" name="Nat. Commun.">
        <title>Diploid and tetraploid genomes of Acorus and the evolution of monocots.</title>
        <authorList>
            <person name="Ma L."/>
            <person name="Liu K.W."/>
            <person name="Li Z."/>
            <person name="Hsiao Y.Y."/>
            <person name="Qi Y."/>
            <person name="Fu T."/>
            <person name="Tang G.D."/>
            <person name="Zhang D."/>
            <person name="Sun W.H."/>
            <person name="Liu D.K."/>
            <person name="Li Y."/>
            <person name="Chen G.Z."/>
            <person name="Liu X.D."/>
            <person name="Liao X.Y."/>
            <person name="Jiang Y.T."/>
            <person name="Yu X."/>
            <person name="Hao Y."/>
            <person name="Huang J."/>
            <person name="Zhao X.W."/>
            <person name="Ke S."/>
            <person name="Chen Y.Y."/>
            <person name="Wu W.L."/>
            <person name="Hsu J.L."/>
            <person name="Lin Y.F."/>
            <person name="Huang M.D."/>
            <person name="Li C.Y."/>
            <person name="Huang L."/>
            <person name="Wang Z.W."/>
            <person name="Zhao X."/>
            <person name="Zhong W.Y."/>
            <person name="Peng D.H."/>
            <person name="Ahmad S."/>
            <person name="Lan S."/>
            <person name="Zhang J.S."/>
            <person name="Tsai W.C."/>
            <person name="Van de Peer Y."/>
            <person name="Liu Z.J."/>
        </authorList>
    </citation>
    <scope>NUCLEOTIDE SEQUENCE</scope>
    <source>
        <strain evidence="7">SCP</strain>
    </source>
</reference>
<dbReference type="GO" id="GO:0006508">
    <property type="term" value="P:proteolysis"/>
    <property type="evidence" value="ECO:0007669"/>
    <property type="project" value="InterPro"/>
</dbReference>
<organism evidence="7 8">
    <name type="scientific">Acorus gramineus</name>
    <name type="common">Dwarf sweet flag</name>
    <dbReference type="NCBI Taxonomy" id="55184"/>
    <lineage>
        <taxon>Eukaryota</taxon>
        <taxon>Viridiplantae</taxon>
        <taxon>Streptophyta</taxon>
        <taxon>Embryophyta</taxon>
        <taxon>Tracheophyta</taxon>
        <taxon>Spermatophyta</taxon>
        <taxon>Magnoliopsida</taxon>
        <taxon>Liliopsida</taxon>
        <taxon>Acoraceae</taxon>
        <taxon>Acorus</taxon>
    </lineage>
</organism>
<gene>
    <name evidence="7" type="ORF">QJS04_geneDACA013222</name>
</gene>
<sequence length="341" mass="38124">MKKILLAIILLSSTVGSLPDGEDALLIRQVVPTTTMTEEGEDDANAEVHFASFQTKFGKKYSDEEERLHRLSVFKANLRRAKRHQKMDPTAVHGVTQFSDLTPLEFRRRHLGLWRRTSHHHSVESARSQGHDTANLQSSRPLRLKGSRRRHPEPVVRVGHSALLGLWKCDPSDPESCDAGCDGGLMTNAFEYVMKSGGLQQEKDYPYTGSDGKCRFDKSKVAASVSNFSAISVDDDQIAANLVKHGPLAVGINDDFMQSYIQGLSCPLMCGRRYLNHGMLLVGYRSEDFPPLCQKNMPYWILKNSWGESWGEKGYYKICRGRNVCGVESMVSTVAVAHTVH</sequence>
<dbReference type="Pfam" id="PF00112">
    <property type="entry name" value="Peptidase_C1"/>
    <property type="match status" value="1"/>
</dbReference>
<dbReference type="GO" id="GO:0008234">
    <property type="term" value="F:cysteine-type peptidase activity"/>
    <property type="evidence" value="ECO:0007669"/>
    <property type="project" value="InterPro"/>
</dbReference>
<evidence type="ECO:0000256" key="4">
    <source>
        <dbReference type="SAM" id="SignalP"/>
    </source>
</evidence>
<proteinExistence type="inferred from homology"/>
<evidence type="ECO:0000256" key="3">
    <source>
        <dbReference type="SAM" id="MobiDB-lite"/>
    </source>
</evidence>
<reference evidence="7" key="2">
    <citation type="submission" date="2023-06" db="EMBL/GenBank/DDBJ databases">
        <authorList>
            <person name="Ma L."/>
            <person name="Liu K.-W."/>
            <person name="Li Z."/>
            <person name="Hsiao Y.-Y."/>
            <person name="Qi Y."/>
            <person name="Fu T."/>
            <person name="Tang G."/>
            <person name="Zhang D."/>
            <person name="Sun W.-H."/>
            <person name="Liu D.-K."/>
            <person name="Li Y."/>
            <person name="Chen G.-Z."/>
            <person name="Liu X.-D."/>
            <person name="Liao X.-Y."/>
            <person name="Jiang Y.-T."/>
            <person name="Yu X."/>
            <person name="Hao Y."/>
            <person name="Huang J."/>
            <person name="Zhao X.-W."/>
            <person name="Ke S."/>
            <person name="Chen Y.-Y."/>
            <person name="Wu W.-L."/>
            <person name="Hsu J.-L."/>
            <person name="Lin Y.-F."/>
            <person name="Huang M.-D."/>
            <person name="Li C.-Y."/>
            <person name="Huang L."/>
            <person name="Wang Z.-W."/>
            <person name="Zhao X."/>
            <person name="Zhong W.-Y."/>
            <person name="Peng D.-H."/>
            <person name="Ahmad S."/>
            <person name="Lan S."/>
            <person name="Zhang J.-S."/>
            <person name="Tsai W.-C."/>
            <person name="Van De Peer Y."/>
            <person name="Liu Z.-J."/>
        </authorList>
    </citation>
    <scope>NUCLEOTIDE SEQUENCE</scope>
    <source>
        <strain evidence="7">SCP</strain>
        <tissue evidence="7">Leaves</tissue>
    </source>
</reference>
<name>A0AAV9BC95_ACOGR</name>
<feature type="chain" id="PRO_5043586336" evidence="4">
    <location>
        <begin position="17"/>
        <end position="341"/>
    </location>
</feature>
<dbReference type="AlphaFoldDB" id="A0AAV9BC95"/>
<dbReference type="InterPro" id="IPR000668">
    <property type="entry name" value="Peptidase_C1A_C"/>
</dbReference>
<evidence type="ECO:0000259" key="5">
    <source>
        <dbReference type="SMART" id="SM00645"/>
    </source>
</evidence>
<dbReference type="CDD" id="cd02248">
    <property type="entry name" value="Peptidase_C1A"/>
    <property type="match status" value="1"/>
</dbReference>
<feature type="domain" description="Peptidase C1A papain C-terminal" evidence="5">
    <location>
        <begin position="111"/>
        <end position="335"/>
    </location>
</feature>
<dbReference type="InterPro" id="IPR038765">
    <property type="entry name" value="Papain-like_cys_pep_sf"/>
</dbReference>
<dbReference type="PROSITE" id="PS00640">
    <property type="entry name" value="THIOL_PROTEASE_ASN"/>
    <property type="match status" value="1"/>
</dbReference>
<feature type="signal peptide" evidence="4">
    <location>
        <begin position="1"/>
        <end position="16"/>
    </location>
</feature>
<dbReference type="EMBL" id="JAUJYN010000004">
    <property type="protein sequence ID" value="KAK1273772.1"/>
    <property type="molecule type" value="Genomic_DNA"/>
</dbReference>
<evidence type="ECO:0000256" key="2">
    <source>
        <dbReference type="ARBA" id="ARBA00023157"/>
    </source>
</evidence>
<comment type="caution">
    <text evidence="7">The sequence shown here is derived from an EMBL/GenBank/DDBJ whole genome shotgun (WGS) entry which is preliminary data.</text>
</comment>
<feature type="compositionally biased region" description="Polar residues" evidence="3">
    <location>
        <begin position="125"/>
        <end position="139"/>
    </location>
</feature>
<dbReference type="Proteomes" id="UP001179952">
    <property type="component" value="Unassembled WGS sequence"/>
</dbReference>
<dbReference type="Gene3D" id="3.90.70.10">
    <property type="entry name" value="Cysteine proteinases"/>
    <property type="match status" value="1"/>
</dbReference>
<keyword evidence="8" id="KW-1185">Reference proteome</keyword>
<feature type="domain" description="Cathepsin propeptide inhibitor" evidence="6">
    <location>
        <begin position="50"/>
        <end position="106"/>
    </location>
</feature>
<dbReference type="SUPFAM" id="SSF54001">
    <property type="entry name" value="Cysteine proteinases"/>
    <property type="match status" value="1"/>
</dbReference>
<evidence type="ECO:0000259" key="6">
    <source>
        <dbReference type="SMART" id="SM00848"/>
    </source>
</evidence>
<dbReference type="InterPro" id="IPR039417">
    <property type="entry name" value="Peptidase_C1A_papain-like"/>
</dbReference>
<keyword evidence="4" id="KW-0732">Signal</keyword>
<evidence type="ECO:0000313" key="8">
    <source>
        <dbReference type="Proteomes" id="UP001179952"/>
    </source>
</evidence>
<dbReference type="Gene3D" id="1.10.287.2250">
    <property type="match status" value="1"/>
</dbReference>
<feature type="region of interest" description="Disordered" evidence="3">
    <location>
        <begin position="119"/>
        <end position="139"/>
    </location>
</feature>
<protein>
    <submittedName>
        <fullName evidence="7">Cysteine proteinase 1</fullName>
    </submittedName>
</protein>
<dbReference type="Pfam" id="PF08246">
    <property type="entry name" value="Inhibitor_I29"/>
    <property type="match status" value="1"/>
</dbReference>
<dbReference type="InterPro" id="IPR013201">
    <property type="entry name" value="Prot_inhib_I29"/>
</dbReference>
<accession>A0AAV9BC95</accession>
<comment type="similarity">
    <text evidence="1">Belongs to the peptidase C1 family.</text>
</comment>
<keyword evidence="2" id="KW-1015">Disulfide bond</keyword>
<dbReference type="SMART" id="SM00645">
    <property type="entry name" value="Pept_C1"/>
    <property type="match status" value="1"/>
</dbReference>
<dbReference type="InterPro" id="IPR025661">
    <property type="entry name" value="Pept_asp_AS"/>
</dbReference>
<dbReference type="PANTHER" id="PTHR12411">
    <property type="entry name" value="CYSTEINE PROTEASE FAMILY C1-RELATED"/>
    <property type="match status" value="1"/>
</dbReference>
<dbReference type="SMART" id="SM00848">
    <property type="entry name" value="Inhibitor_I29"/>
    <property type="match status" value="1"/>
</dbReference>
<evidence type="ECO:0000313" key="7">
    <source>
        <dbReference type="EMBL" id="KAK1273772.1"/>
    </source>
</evidence>